<organism evidence="2 3">
    <name type="scientific">Elaeis guineensis var. tenera</name>
    <name type="common">Oil palm</name>
    <dbReference type="NCBI Taxonomy" id="51953"/>
    <lineage>
        <taxon>Eukaryota</taxon>
        <taxon>Viridiplantae</taxon>
        <taxon>Streptophyta</taxon>
        <taxon>Embryophyta</taxon>
        <taxon>Tracheophyta</taxon>
        <taxon>Spermatophyta</taxon>
        <taxon>Magnoliopsida</taxon>
        <taxon>Liliopsida</taxon>
        <taxon>Arecaceae</taxon>
        <taxon>Arecoideae</taxon>
        <taxon>Cocoseae</taxon>
        <taxon>Elaeidinae</taxon>
        <taxon>Elaeis</taxon>
    </lineage>
</organism>
<accession>A0A8N4F001</accession>
<dbReference type="SUPFAM" id="SSF51197">
    <property type="entry name" value="Clavaminate synthase-like"/>
    <property type="match status" value="1"/>
</dbReference>
<protein>
    <submittedName>
        <fullName evidence="3">Probable 2-oxoglutarate-dependent dioxygenase AOP1.2</fullName>
    </submittedName>
</protein>
<dbReference type="Proteomes" id="UP000504607">
    <property type="component" value="Chromosome 8"/>
</dbReference>
<keyword evidence="2" id="KW-1185">Reference proteome</keyword>
<dbReference type="OrthoDB" id="288590at2759"/>
<gene>
    <name evidence="3" type="primary">LOC114914458</name>
</gene>
<sequence>MGPPIALQLPKIDFSGLELKKRGSDGWDTVMRSQVLGGLHRELRNELFGTAAKELVGLPVETKMQNVSYKSLHGYIGQIPGWAYESLVIDDAPLLQGSQAFTNLMHGLMEDLSLPIINAGNEKRYSVGYGVNPKDGYLVQAPEELVDEEHPRLYEPYDYSAYLQFCFSGGRRESTSECPESLLWSGNGGNRKPESPFF</sequence>
<keyword evidence="3" id="KW-0560">Oxidoreductase</keyword>
<feature type="region of interest" description="Disordered" evidence="1">
    <location>
        <begin position="178"/>
        <end position="198"/>
    </location>
</feature>
<dbReference type="RefSeq" id="XP_029122200.1">
    <property type="nucleotide sequence ID" value="XM_029266367.1"/>
</dbReference>
<dbReference type="AlphaFoldDB" id="A0A8N4F001"/>
<dbReference type="InterPro" id="IPR027443">
    <property type="entry name" value="IPNS-like_sf"/>
</dbReference>
<name>A0A8N4F001_ELAGV</name>
<evidence type="ECO:0000313" key="3">
    <source>
        <dbReference type="RefSeq" id="XP_029122200.1"/>
    </source>
</evidence>
<proteinExistence type="predicted"/>
<reference evidence="3" key="1">
    <citation type="submission" date="2025-08" db="UniProtKB">
        <authorList>
            <consortium name="RefSeq"/>
        </authorList>
    </citation>
    <scope>IDENTIFICATION</scope>
</reference>
<evidence type="ECO:0000256" key="1">
    <source>
        <dbReference type="SAM" id="MobiDB-lite"/>
    </source>
</evidence>
<dbReference type="Gene3D" id="2.60.120.330">
    <property type="entry name" value="B-lactam Antibiotic, Isopenicillin N Synthase, Chain"/>
    <property type="match status" value="1"/>
</dbReference>
<evidence type="ECO:0000313" key="2">
    <source>
        <dbReference type="Proteomes" id="UP000504607"/>
    </source>
</evidence>
<keyword evidence="3" id="KW-0223">Dioxygenase</keyword>
<dbReference type="GO" id="GO:0051213">
    <property type="term" value="F:dioxygenase activity"/>
    <property type="evidence" value="ECO:0007669"/>
    <property type="project" value="UniProtKB-KW"/>
</dbReference>